<evidence type="ECO:0000313" key="5">
    <source>
        <dbReference type="Proteomes" id="UP000176639"/>
    </source>
</evidence>
<protein>
    <recommendedName>
        <fullName evidence="3">Cytidyltransferase-like domain-containing protein</fullName>
    </recommendedName>
</protein>
<dbReference type="InterPro" id="IPR014729">
    <property type="entry name" value="Rossmann-like_a/b/a_fold"/>
</dbReference>
<dbReference type="InterPro" id="IPR004821">
    <property type="entry name" value="Cyt_trans-like"/>
</dbReference>
<evidence type="ECO:0000259" key="3">
    <source>
        <dbReference type="Pfam" id="PF01467"/>
    </source>
</evidence>
<dbReference type="Proteomes" id="UP000176639">
    <property type="component" value="Unassembled WGS sequence"/>
</dbReference>
<accession>A0A1F5AYN0</accession>
<evidence type="ECO:0000256" key="2">
    <source>
        <dbReference type="ARBA" id="ARBA00022695"/>
    </source>
</evidence>
<dbReference type="NCBIfam" id="TIGR00125">
    <property type="entry name" value="cyt_tran_rel"/>
    <property type="match status" value="1"/>
</dbReference>
<dbReference type="InterPro" id="IPR050385">
    <property type="entry name" value="Archaeal_FAD_synthase"/>
</dbReference>
<dbReference type="PANTHER" id="PTHR43793:SF1">
    <property type="entry name" value="FAD SYNTHASE"/>
    <property type="match status" value="1"/>
</dbReference>
<dbReference type="SUPFAM" id="SSF52374">
    <property type="entry name" value="Nucleotidylyl transferase"/>
    <property type="match status" value="1"/>
</dbReference>
<dbReference type="PANTHER" id="PTHR43793">
    <property type="entry name" value="FAD SYNTHASE"/>
    <property type="match status" value="1"/>
</dbReference>
<organism evidence="4 5">
    <name type="scientific">Candidatus Azambacteria bacterium RBG_16_47_10</name>
    <dbReference type="NCBI Taxonomy" id="1797292"/>
    <lineage>
        <taxon>Bacteria</taxon>
        <taxon>Candidatus Azamiibacteriota</taxon>
    </lineage>
</organism>
<sequence length="155" mass="17422">MKKDTKKKIVVAVSGGFDPIHVGHVRMFEEAKKLGDELVVILNNDNWLRKKKHVIFMEQEERAEIIKALKPVDHVVLTSHTEDPTDMSVCAELKKIKPDIFANGGDRKHDNIPEVPVCQEIGCDMVFNIGHGGKVQSSSWLLAKYHEKVSGAKKK</sequence>
<dbReference type="EMBL" id="MEYI01000039">
    <property type="protein sequence ID" value="OGD23459.1"/>
    <property type="molecule type" value="Genomic_DNA"/>
</dbReference>
<dbReference type="Gene3D" id="3.40.50.620">
    <property type="entry name" value="HUPs"/>
    <property type="match status" value="1"/>
</dbReference>
<comment type="caution">
    <text evidence="4">The sequence shown here is derived from an EMBL/GenBank/DDBJ whole genome shotgun (WGS) entry which is preliminary data.</text>
</comment>
<proteinExistence type="predicted"/>
<keyword evidence="2" id="KW-0548">Nucleotidyltransferase</keyword>
<evidence type="ECO:0000256" key="1">
    <source>
        <dbReference type="ARBA" id="ARBA00022679"/>
    </source>
</evidence>
<name>A0A1F5AYN0_9BACT</name>
<keyword evidence="1" id="KW-0808">Transferase</keyword>
<evidence type="ECO:0000313" key="4">
    <source>
        <dbReference type="EMBL" id="OGD23459.1"/>
    </source>
</evidence>
<reference evidence="4 5" key="1">
    <citation type="journal article" date="2016" name="Nat. Commun.">
        <title>Thousands of microbial genomes shed light on interconnected biogeochemical processes in an aquifer system.</title>
        <authorList>
            <person name="Anantharaman K."/>
            <person name="Brown C.T."/>
            <person name="Hug L.A."/>
            <person name="Sharon I."/>
            <person name="Castelle C.J."/>
            <person name="Probst A.J."/>
            <person name="Thomas B.C."/>
            <person name="Singh A."/>
            <person name="Wilkins M.J."/>
            <person name="Karaoz U."/>
            <person name="Brodie E.L."/>
            <person name="Williams K.H."/>
            <person name="Hubbard S.S."/>
            <person name="Banfield J.F."/>
        </authorList>
    </citation>
    <scope>NUCLEOTIDE SEQUENCE [LARGE SCALE GENOMIC DNA]</scope>
</reference>
<dbReference type="AlphaFoldDB" id="A0A1F5AYN0"/>
<dbReference type="Pfam" id="PF01467">
    <property type="entry name" value="CTP_transf_like"/>
    <property type="match status" value="1"/>
</dbReference>
<feature type="domain" description="Cytidyltransferase-like" evidence="3">
    <location>
        <begin position="14"/>
        <end position="107"/>
    </location>
</feature>
<gene>
    <name evidence="4" type="ORF">A2Z10_00130</name>
</gene>
<dbReference type="GO" id="GO:0016779">
    <property type="term" value="F:nucleotidyltransferase activity"/>
    <property type="evidence" value="ECO:0007669"/>
    <property type="project" value="UniProtKB-KW"/>
</dbReference>